<keyword evidence="5" id="KW-1185">Reference proteome</keyword>
<organism evidence="4 5">
    <name type="scientific">Peptostreptococcus porci</name>
    <dbReference type="NCBI Taxonomy" id="2652282"/>
    <lineage>
        <taxon>Bacteria</taxon>
        <taxon>Bacillati</taxon>
        <taxon>Bacillota</taxon>
        <taxon>Clostridia</taxon>
        <taxon>Peptostreptococcales</taxon>
        <taxon>Peptostreptococcaceae</taxon>
        <taxon>Peptostreptococcus</taxon>
    </lineage>
</organism>
<evidence type="ECO:0000313" key="4">
    <source>
        <dbReference type="EMBL" id="MST62578.1"/>
    </source>
</evidence>
<dbReference type="Gene3D" id="3.20.20.70">
    <property type="entry name" value="Aldolase class I"/>
    <property type="match status" value="1"/>
</dbReference>
<dbReference type="Proteomes" id="UP000440713">
    <property type="component" value="Unassembled WGS sequence"/>
</dbReference>
<accession>A0A6N7X0R3</accession>
<dbReference type="GO" id="GO:0010181">
    <property type="term" value="F:FMN binding"/>
    <property type="evidence" value="ECO:0007669"/>
    <property type="project" value="InterPro"/>
</dbReference>
<dbReference type="InterPro" id="IPR051799">
    <property type="entry name" value="NADH_flavin_oxidoreductase"/>
</dbReference>
<dbReference type="GO" id="GO:0016491">
    <property type="term" value="F:oxidoreductase activity"/>
    <property type="evidence" value="ECO:0007669"/>
    <property type="project" value="UniProtKB-KW"/>
</dbReference>
<dbReference type="SUPFAM" id="SSF51395">
    <property type="entry name" value="FMN-linked oxidoreductases"/>
    <property type="match status" value="1"/>
</dbReference>
<dbReference type="RefSeq" id="WP_154537964.1">
    <property type="nucleotide sequence ID" value="NZ_JAXFFP010000009.1"/>
</dbReference>
<dbReference type="EMBL" id="VUNE01000003">
    <property type="protein sequence ID" value="MST62578.1"/>
    <property type="molecule type" value="Genomic_DNA"/>
</dbReference>
<evidence type="ECO:0000256" key="2">
    <source>
        <dbReference type="ARBA" id="ARBA00023002"/>
    </source>
</evidence>
<gene>
    <name evidence="4" type="ORF">FYJ71_06325</name>
</gene>
<dbReference type="AlphaFoldDB" id="A0A6N7X0R3"/>
<dbReference type="Pfam" id="PF00724">
    <property type="entry name" value="Oxidored_FMN"/>
    <property type="match status" value="1"/>
</dbReference>
<keyword evidence="2" id="KW-0560">Oxidoreductase</keyword>
<dbReference type="InterPro" id="IPR013785">
    <property type="entry name" value="Aldolase_TIM"/>
</dbReference>
<name>A0A6N7X0R3_9FIRM</name>
<reference evidence="4 5" key="1">
    <citation type="submission" date="2019-08" db="EMBL/GenBank/DDBJ databases">
        <title>In-depth cultivation of the pig gut microbiome towards novel bacterial diversity and tailored functional studies.</title>
        <authorList>
            <person name="Wylensek D."/>
            <person name="Hitch T.C.A."/>
            <person name="Clavel T."/>
        </authorList>
    </citation>
    <scope>NUCLEOTIDE SEQUENCE [LARGE SCALE GENOMIC DNA]</scope>
    <source>
        <strain evidence="4 5">WCA-SAB-591-4A-A</strain>
    </source>
</reference>
<dbReference type="CDD" id="cd02803">
    <property type="entry name" value="OYE_like_FMN_family"/>
    <property type="match status" value="1"/>
</dbReference>
<evidence type="ECO:0000313" key="5">
    <source>
        <dbReference type="Proteomes" id="UP000440713"/>
    </source>
</evidence>
<sequence>MNFFDNTTIGRIYVKNHFVRSATYEGKATIDGRPTDDITKLYIDLTKGNVGTIITSYAYIANYEQPAEYQLGIYCDDMIEDYKKLTDEVHNSGGKIVMQIVHGSSISQGYPEKAVILGPSEITHPRSNLTPREMTKDDIENVIGLFASAAARVKKAGFDGVQIHSAHGYLLSQFISPIFNHRTDEYGGSVENRFRILEEVYTAIRDKVGYDYPIWIKINSTDDVERGLTVDEFLFMCKKLSDLGIDAIEVSGNKFLKYKETDDAYYREAAGKLISLVDTDVILTGGVRTLEQIERLHNNHNIKFFGFSRPLLKDVNYINKLK</sequence>
<comment type="caution">
    <text evidence="4">The sequence shown here is derived from an EMBL/GenBank/DDBJ whole genome shotgun (WGS) entry which is preliminary data.</text>
</comment>
<evidence type="ECO:0000256" key="1">
    <source>
        <dbReference type="ARBA" id="ARBA00022630"/>
    </source>
</evidence>
<evidence type="ECO:0000259" key="3">
    <source>
        <dbReference type="Pfam" id="PF00724"/>
    </source>
</evidence>
<dbReference type="PANTHER" id="PTHR43656:SF2">
    <property type="entry name" value="BINDING OXIDOREDUCTASE, PUTATIVE (AFU_ORTHOLOGUE AFUA_2G08260)-RELATED"/>
    <property type="match status" value="1"/>
</dbReference>
<keyword evidence="1" id="KW-0285">Flavoprotein</keyword>
<dbReference type="PANTHER" id="PTHR43656">
    <property type="entry name" value="BINDING OXIDOREDUCTASE, PUTATIVE (AFU_ORTHOLOGUE AFUA_2G08260)-RELATED"/>
    <property type="match status" value="1"/>
</dbReference>
<dbReference type="InterPro" id="IPR001155">
    <property type="entry name" value="OxRdtase_FMN_N"/>
</dbReference>
<proteinExistence type="predicted"/>
<protein>
    <submittedName>
        <fullName evidence="4">NADH:flavin oxidoreductase</fullName>
    </submittedName>
</protein>
<feature type="domain" description="NADH:flavin oxidoreductase/NADH oxidase N-terminal" evidence="3">
    <location>
        <begin position="4"/>
        <end position="322"/>
    </location>
</feature>